<feature type="region of interest" description="Disordered" evidence="1">
    <location>
        <begin position="1"/>
        <end position="133"/>
    </location>
</feature>
<name>A0A7D3VT67_ACTVE</name>
<proteinExistence type="predicted"/>
<feature type="compositionally biased region" description="Low complexity" evidence="1">
    <location>
        <begin position="69"/>
        <end position="90"/>
    </location>
</feature>
<dbReference type="AlphaFoldDB" id="A0A7D3VT67"/>
<gene>
    <name evidence="2" type="ORF">ACTIVE_0407</name>
</gene>
<reference evidence="2 3" key="1">
    <citation type="submission" date="2020-05" db="EMBL/GenBank/DDBJ databases">
        <title>Actinomadura verrucosospora NRRL-B18236 (PFL_A860) Genome sequencing and assembly.</title>
        <authorList>
            <person name="Samborskyy M."/>
        </authorList>
    </citation>
    <scope>NUCLEOTIDE SEQUENCE [LARGE SCALE GENOMIC DNA]</scope>
    <source>
        <strain evidence="2 3">NRRL:B18236</strain>
    </source>
</reference>
<accession>A0A7D3VT67</accession>
<protein>
    <submittedName>
        <fullName evidence="2">Uncharacterized protein</fullName>
    </submittedName>
</protein>
<evidence type="ECO:0000313" key="2">
    <source>
        <dbReference type="EMBL" id="QKG18771.1"/>
    </source>
</evidence>
<feature type="compositionally biased region" description="Basic and acidic residues" evidence="1">
    <location>
        <begin position="13"/>
        <end position="23"/>
    </location>
</feature>
<dbReference type="EMBL" id="CP053892">
    <property type="protein sequence ID" value="QKG18771.1"/>
    <property type="molecule type" value="Genomic_DNA"/>
</dbReference>
<evidence type="ECO:0000256" key="1">
    <source>
        <dbReference type="SAM" id="MobiDB-lite"/>
    </source>
</evidence>
<evidence type="ECO:0000313" key="3">
    <source>
        <dbReference type="Proteomes" id="UP000501240"/>
    </source>
</evidence>
<dbReference type="Proteomes" id="UP000501240">
    <property type="component" value="Chromosome"/>
</dbReference>
<organism evidence="2 3">
    <name type="scientific">Actinomadura verrucosospora</name>
    <dbReference type="NCBI Taxonomy" id="46165"/>
    <lineage>
        <taxon>Bacteria</taxon>
        <taxon>Bacillati</taxon>
        <taxon>Actinomycetota</taxon>
        <taxon>Actinomycetes</taxon>
        <taxon>Streptosporangiales</taxon>
        <taxon>Thermomonosporaceae</taxon>
        <taxon>Actinomadura</taxon>
    </lineage>
</organism>
<sequence>MTNSPPANVATADEDHQGDAPGRDHRRRRHHPFDLNVTAPAARPQAKHLPQLAFLKRPANRGQPPPGSPGRSSPSTADSSSPDSNRSRCSANVAQPGACRRQHPDRVGSGLLASAQQEDDQGHTGAGSEEHGACEALTKNLPLDPAFSLFFSNVPREPERIHDVES</sequence>
<keyword evidence="3" id="KW-1185">Reference proteome</keyword>